<dbReference type="Pfam" id="PF11951">
    <property type="entry name" value="Fungal_trans_2"/>
    <property type="match status" value="1"/>
</dbReference>
<reference evidence="3" key="1">
    <citation type="submission" date="2020-04" db="EMBL/GenBank/DDBJ databases">
        <title>Genome Assembly and Annotation of Botryosphaeria dothidea sdau 11-99, a Latent Pathogen of Apple Fruit Ring Rot in China.</title>
        <authorList>
            <person name="Yu C."/>
            <person name="Diao Y."/>
            <person name="Lu Q."/>
            <person name="Zhao J."/>
            <person name="Cui S."/>
            <person name="Peng C."/>
            <person name="He B."/>
            <person name="Liu H."/>
        </authorList>
    </citation>
    <scope>NUCLEOTIDE SEQUENCE [LARGE SCALE GENOMIC DNA]</scope>
    <source>
        <strain evidence="3">Sdau11-99</strain>
    </source>
</reference>
<proteinExistence type="predicted"/>
<dbReference type="GO" id="GO:0005634">
    <property type="term" value="C:nucleus"/>
    <property type="evidence" value="ECO:0007669"/>
    <property type="project" value="UniProtKB-SubCell"/>
</dbReference>
<evidence type="ECO:0000256" key="2">
    <source>
        <dbReference type="ARBA" id="ARBA00023242"/>
    </source>
</evidence>
<protein>
    <submittedName>
        <fullName evidence="3">Uncharacterized protein</fullName>
    </submittedName>
</protein>
<dbReference type="InterPro" id="IPR021858">
    <property type="entry name" value="Fun_TF"/>
</dbReference>
<dbReference type="Proteomes" id="UP000572817">
    <property type="component" value="Unassembled WGS sequence"/>
</dbReference>
<gene>
    <name evidence="3" type="ORF">GTA08_BOTSDO04665</name>
</gene>
<keyword evidence="4" id="KW-1185">Reference proteome</keyword>
<dbReference type="OrthoDB" id="187139at2759"/>
<dbReference type="PANTHER" id="PTHR37534:SF46">
    <property type="entry name" value="ZN(II)2CYS6 TRANSCRIPTION FACTOR (EUROFUNG)"/>
    <property type="match status" value="1"/>
</dbReference>
<evidence type="ECO:0000256" key="1">
    <source>
        <dbReference type="ARBA" id="ARBA00004123"/>
    </source>
</evidence>
<keyword evidence="2" id="KW-0539">Nucleus</keyword>
<name>A0A8H4N3A2_9PEZI</name>
<dbReference type="AlphaFoldDB" id="A0A8H4N3A2"/>
<comment type="caution">
    <text evidence="3">The sequence shown here is derived from an EMBL/GenBank/DDBJ whole genome shotgun (WGS) entry which is preliminary data.</text>
</comment>
<dbReference type="PANTHER" id="PTHR37534">
    <property type="entry name" value="TRANSCRIPTIONAL ACTIVATOR PROTEIN UGA3"/>
    <property type="match status" value="1"/>
</dbReference>
<dbReference type="EMBL" id="WWBZ02000022">
    <property type="protein sequence ID" value="KAF4307465.1"/>
    <property type="molecule type" value="Genomic_DNA"/>
</dbReference>
<evidence type="ECO:0000313" key="4">
    <source>
        <dbReference type="Proteomes" id="UP000572817"/>
    </source>
</evidence>
<comment type="subcellular location">
    <subcellularLocation>
        <location evidence="1">Nucleus</location>
    </subcellularLocation>
</comment>
<sequence>MRFLEHYLARTGVMLAMVPPSKSPFITTLVPTAYMDDLLMHVMLAVSGAHLSFNQPENEETTQTTMSHYYSVIRNIRKEIGHSDLQNDPTKTVRLLLVLIMLCHYEVLSGNTTGNLFQHLRACRQLILWQLPKSSPPSNDLLGFAIELYSYILTSNTFSPYGAIPTRTLPNDSFVTSLNSTIGSCTTFGAMLGGAHALFELVPQVSVFHGQRLAEEAQGFEQLSPRLETQHSFLAKSIDSWTFPDSETDPDTRERKKAAEILRHGLRIYLSTATCGSVVSSPTVICAVEDEIDIVMRISHDMSEPQYMATLLWPLIITASCMVKESQRAETAEMLPKSHYQMTHISLAVSLLGKLWQDKDRRAYGPYGLYFVMEKHGIQFSTI</sequence>
<organism evidence="3 4">
    <name type="scientific">Botryosphaeria dothidea</name>
    <dbReference type="NCBI Taxonomy" id="55169"/>
    <lineage>
        <taxon>Eukaryota</taxon>
        <taxon>Fungi</taxon>
        <taxon>Dikarya</taxon>
        <taxon>Ascomycota</taxon>
        <taxon>Pezizomycotina</taxon>
        <taxon>Dothideomycetes</taxon>
        <taxon>Dothideomycetes incertae sedis</taxon>
        <taxon>Botryosphaeriales</taxon>
        <taxon>Botryosphaeriaceae</taxon>
        <taxon>Botryosphaeria</taxon>
    </lineage>
</organism>
<evidence type="ECO:0000313" key="3">
    <source>
        <dbReference type="EMBL" id="KAF4307465.1"/>
    </source>
</evidence>
<accession>A0A8H4N3A2</accession>